<dbReference type="Proteomes" id="UP000015106">
    <property type="component" value="Chromosome 5"/>
</dbReference>
<dbReference type="EnsemblPlants" id="TuG1812G0500001382.01.T03">
    <property type="protein sequence ID" value="TuG1812G0500001382.01.T03"/>
    <property type="gene ID" value="TuG1812G0500001382.01"/>
</dbReference>
<keyword evidence="3" id="KW-1185">Reference proteome</keyword>
<dbReference type="Gramene" id="TuG1812G0500001382.01.T02">
    <property type="protein sequence ID" value="TuG1812G0500001382.01.T02"/>
    <property type="gene ID" value="TuG1812G0500001382.01"/>
</dbReference>
<reference evidence="3" key="1">
    <citation type="journal article" date="2013" name="Nature">
        <title>Draft genome of the wheat A-genome progenitor Triticum urartu.</title>
        <authorList>
            <person name="Ling H.Q."/>
            <person name="Zhao S."/>
            <person name="Liu D."/>
            <person name="Wang J."/>
            <person name="Sun H."/>
            <person name="Zhang C."/>
            <person name="Fan H."/>
            <person name="Li D."/>
            <person name="Dong L."/>
            <person name="Tao Y."/>
            <person name="Gao C."/>
            <person name="Wu H."/>
            <person name="Li Y."/>
            <person name="Cui Y."/>
            <person name="Guo X."/>
            <person name="Zheng S."/>
            <person name="Wang B."/>
            <person name="Yu K."/>
            <person name="Liang Q."/>
            <person name="Yang W."/>
            <person name="Lou X."/>
            <person name="Chen J."/>
            <person name="Feng M."/>
            <person name="Jian J."/>
            <person name="Zhang X."/>
            <person name="Luo G."/>
            <person name="Jiang Y."/>
            <person name="Liu J."/>
            <person name="Wang Z."/>
            <person name="Sha Y."/>
            <person name="Zhang B."/>
            <person name="Wu H."/>
            <person name="Tang D."/>
            <person name="Shen Q."/>
            <person name="Xue P."/>
            <person name="Zou S."/>
            <person name="Wang X."/>
            <person name="Liu X."/>
            <person name="Wang F."/>
            <person name="Yang Y."/>
            <person name="An X."/>
            <person name="Dong Z."/>
            <person name="Zhang K."/>
            <person name="Zhang X."/>
            <person name="Luo M.C."/>
            <person name="Dvorak J."/>
            <person name="Tong Y."/>
            <person name="Wang J."/>
            <person name="Yang H."/>
            <person name="Li Z."/>
            <person name="Wang D."/>
            <person name="Zhang A."/>
            <person name="Wang J."/>
        </authorList>
    </citation>
    <scope>NUCLEOTIDE SEQUENCE</scope>
    <source>
        <strain evidence="3">cv. G1812</strain>
    </source>
</reference>
<dbReference type="EnsemblPlants" id="TuG1812G0500001382.01.T02">
    <property type="protein sequence ID" value="TuG1812G0500001382.01.T02"/>
    <property type="gene ID" value="TuG1812G0500001382.01"/>
</dbReference>
<dbReference type="AlphaFoldDB" id="A0A8R7QC82"/>
<dbReference type="Gramene" id="TuG1812G0500001382.01.T04">
    <property type="protein sequence ID" value="TuG1812G0500001382.01.T04"/>
    <property type="gene ID" value="TuG1812G0500001382.01"/>
</dbReference>
<sequence length="73" mass="8181">MCTTPASPARRPARGRGNRGRRGRRRQPPPVPRCRCWSRRQNFKLGRAKSHLSFSGGYEGGSLLFIGIACCCY</sequence>
<evidence type="ECO:0000313" key="3">
    <source>
        <dbReference type="Proteomes" id="UP000015106"/>
    </source>
</evidence>
<dbReference type="EnsemblPlants" id="TuG1812G0500001382.01.T05">
    <property type="protein sequence ID" value="TuG1812G0500001382.01.T05"/>
    <property type="gene ID" value="TuG1812G0500001382.01"/>
</dbReference>
<dbReference type="Gramene" id="TuG1812G0500001382.01.T01">
    <property type="protein sequence ID" value="TuG1812G0500001382.01.T01"/>
    <property type="gene ID" value="TuG1812G0500001382.01"/>
</dbReference>
<name>A0A8R7QC82_TRIUA</name>
<accession>A0A8R7QC82</accession>
<dbReference type="EnsemblPlants" id="TuG1812G0500001382.01.T01">
    <property type="protein sequence ID" value="TuG1812G0500001382.01.T01"/>
    <property type="gene ID" value="TuG1812G0500001382.01"/>
</dbReference>
<reference evidence="2" key="3">
    <citation type="submission" date="2022-06" db="UniProtKB">
        <authorList>
            <consortium name="EnsemblPlants"/>
        </authorList>
    </citation>
    <scope>IDENTIFICATION</scope>
</reference>
<dbReference type="EnsemblPlants" id="TuG1812G0500001382.01.T04">
    <property type="protein sequence ID" value="TuG1812G0500001382.01.T04"/>
    <property type="gene ID" value="TuG1812G0500001382.01"/>
</dbReference>
<dbReference type="Gramene" id="TuG1812G0500001382.01.T03">
    <property type="protein sequence ID" value="TuG1812G0500001382.01.T03"/>
    <property type="gene ID" value="TuG1812G0500001382.01"/>
</dbReference>
<feature type="compositionally biased region" description="Low complexity" evidence="1">
    <location>
        <begin position="1"/>
        <end position="10"/>
    </location>
</feature>
<protein>
    <submittedName>
        <fullName evidence="2">Uncharacterized protein</fullName>
    </submittedName>
</protein>
<feature type="compositionally biased region" description="Basic residues" evidence="1">
    <location>
        <begin position="11"/>
        <end position="27"/>
    </location>
</feature>
<reference evidence="2" key="2">
    <citation type="submission" date="2018-03" db="EMBL/GenBank/DDBJ databases">
        <title>The Triticum urartu genome reveals the dynamic nature of wheat genome evolution.</title>
        <authorList>
            <person name="Ling H."/>
            <person name="Ma B."/>
            <person name="Shi X."/>
            <person name="Liu H."/>
            <person name="Dong L."/>
            <person name="Sun H."/>
            <person name="Cao Y."/>
            <person name="Gao Q."/>
            <person name="Zheng S."/>
            <person name="Li Y."/>
            <person name="Yu Y."/>
            <person name="Du H."/>
            <person name="Qi M."/>
            <person name="Li Y."/>
            <person name="Yu H."/>
            <person name="Cui Y."/>
            <person name="Wang N."/>
            <person name="Chen C."/>
            <person name="Wu H."/>
            <person name="Zhao Y."/>
            <person name="Zhang J."/>
            <person name="Li Y."/>
            <person name="Zhou W."/>
            <person name="Zhang B."/>
            <person name="Hu W."/>
            <person name="Eijk M."/>
            <person name="Tang J."/>
            <person name="Witsenboer H."/>
            <person name="Zhao S."/>
            <person name="Li Z."/>
            <person name="Zhang A."/>
            <person name="Wang D."/>
            <person name="Liang C."/>
        </authorList>
    </citation>
    <scope>NUCLEOTIDE SEQUENCE [LARGE SCALE GENOMIC DNA]</scope>
    <source>
        <strain evidence="2">cv. G1812</strain>
    </source>
</reference>
<evidence type="ECO:0000256" key="1">
    <source>
        <dbReference type="SAM" id="MobiDB-lite"/>
    </source>
</evidence>
<proteinExistence type="predicted"/>
<feature type="region of interest" description="Disordered" evidence="1">
    <location>
        <begin position="1"/>
        <end position="33"/>
    </location>
</feature>
<dbReference type="Gramene" id="TuG1812G0500001382.01.T05">
    <property type="protein sequence ID" value="TuG1812G0500001382.01.T05"/>
    <property type="gene ID" value="TuG1812G0500001382.01"/>
</dbReference>
<organism evidence="2 3">
    <name type="scientific">Triticum urartu</name>
    <name type="common">Red wild einkorn</name>
    <name type="synonym">Crithodium urartu</name>
    <dbReference type="NCBI Taxonomy" id="4572"/>
    <lineage>
        <taxon>Eukaryota</taxon>
        <taxon>Viridiplantae</taxon>
        <taxon>Streptophyta</taxon>
        <taxon>Embryophyta</taxon>
        <taxon>Tracheophyta</taxon>
        <taxon>Spermatophyta</taxon>
        <taxon>Magnoliopsida</taxon>
        <taxon>Liliopsida</taxon>
        <taxon>Poales</taxon>
        <taxon>Poaceae</taxon>
        <taxon>BOP clade</taxon>
        <taxon>Pooideae</taxon>
        <taxon>Triticodae</taxon>
        <taxon>Triticeae</taxon>
        <taxon>Triticinae</taxon>
        <taxon>Triticum</taxon>
    </lineage>
</organism>
<evidence type="ECO:0000313" key="2">
    <source>
        <dbReference type="EnsemblPlants" id="TuG1812G0500001382.01.T05"/>
    </source>
</evidence>